<dbReference type="Proteomes" id="UP000554004">
    <property type="component" value="Unassembled WGS sequence"/>
</dbReference>
<feature type="region of interest" description="Disordered" evidence="2">
    <location>
        <begin position="48"/>
        <end position="71"/>
    </location>
</feature>
<evidence type="ECO:0000256" key="3">
    <source>
        <dbReference type="SAM" id="Phobius"/>
    </source>
</evidence>
<feature type="domain" description="DUF4352" evidence="4">
    <location>
        <begin position="91"/>
        <end position="211"/>
    </location>
</feature>
<dbReference type="AlphaFoldDB" id="A0A847EUR0"/>
<dbReference type="InterPro" id="IPR029051">
    <property type="entry name" value="DUF4352"/>
</dbReference>
<evidence type="ECO:0000256" key="2">
    <source>
        <dbReference type="SAM" id="MobiDB-lite"/>
    </source>
</evidence>
<reference evidence="5 6" key="1">
    <citation type="journal article" date="2020" name="Biotechnol. Biofuels">
        <title>New insights from the biogas microbiome by comprehensive genome-resolved metagenomics of nearly 1600 species originating from multiple anaerobic digesters.</title>
        <authorList>
            <person name="Campanaro S."/>
            <person name="Treu L."/>
            <person name="Rodriguez-R L.M."/>
            <person name="Kovalovszki A."/>
            <person name="Ziels R.M."/>
            <person name="Maus I."/>
            <person name="Zhu X."/>
            <person name="Kougias P.G."/>
            <person name="Basile A."/>
            <person name="Luo G."/>
            <person name="Schluter A."/>
            <person name="Konstantinidis K.T."/>
            <person name="Angelidaki I."/>
        </authorList>
    </citation>
    <scope>NUCLEOTIDE SEQUENCE [LARGE SCALE GENOMIC DNA]</scope>
    <source>
        <strain evidence="5">AS06rmzACSIP_421</strain>
    </source>
</reference>
<keyword evidence="3" id="KW-1133">Transmembrane helix</keyword>
<keyword evidence="3" id="KW-0812">Transmembrane</keyword>
<evidence type="ECO:0000256" key="1">
    <source>
        <dbReference type="ARBA" id="ARBA00022729"/>
    </source>
</evidence>
<keyword evidence="1" id="KW-0732">Signal</keyword>
<gene>
    <name evidence="5" type="ORF">GX618_02200</name>
</gene>
<dbReference type="Pfam" id="PF11611">
    <property type="entry name" value="DUF4352"/>
    <property type="match status" value="1"/>
</dbReference>
<organism evidence="5 6">
    <name type="scientific">Candidatus Dojkabacteria bacterium</name>
    <dbReference type="NCBI Taxonomy" id="2099670"/>
    <lineage>
        <taxon>Bacteria</taxon>
        <taxon>Candidatus Dojkabacteria</taxon>
    </lineage>
</organism>
<dbReference type="Gene3D" id="2.60.40.1240">
    <property type="match status" value="1"/>
</dbReference>
<name>A0A847EUR0_9BACT</name>
<feature type="transmembrane region" description="Helical" evidence="3">
    <location>
        <begin position="21"/>
        <end position="44"/>
    </location>
</feature>
<protein>
    <submittedName>
        <fullName evidence="5">DUF4352 domain-containing protein</fullName>
    </submittedName>
</protein>
<evidence type="ECO:0000313" key="6">
    <source>
        <dbReference type="Proteomes" id="UP000554004"/>
    </source>
</evidence>
<dbReference type="InterPro" id="IPR029050">
    <property type="entry name" value="Immunoprotect_excell_Ig-like"/>
</dbReference>
<accession>A0A847EUR0</accession>
<evidence type="ECO:0000259" key="4">
    <source>
        <dbReference type="Pfam" id="PF11611"/>
    </source>
</evidence>
<feature type="compositionally biased region" description="Polar residues" evidence="2">
    <location>
        <begin position="48"/>
        <end position="67"/>
    </location>
</feature>
<evidence type="ECO:0000313" key="5">
    <source>
        <dbReference type="EMBL" id="NLE31064.1"/>
    </source>
</evidence>
<comment type="caution">
    <text evidence="5">The sequence shown here is derived from an EMBL/GenBank/DDBJ whole genome shotgun (WGS) entry which is preliminary data.</text>
</comment>
<keyword evidence="3" id="KW-0472">Membrane</keyword>
<sequence length="216" mass="24524">MAKTKKGAKTEIKHHSLFFPIVGTLLILISLVSIYLFLFTPIGIIRDTNSPSSPEQNNEKTTQNNRDTGIKENKTQIYPNIEVKKPEVLIYKIGEIVKFNNANVKVENVVSGTKIEGSEKWSSPCTTETGVLVKVRIYYKNTGNKSAYVSNFILYDSKDREFEAESMPFCIENRIVFTEKLNPGLELTFQSLYEIPKDAVDLKIRLSENIYISLGF</sequence>
<proteinExistence type="predicted"/>
<dbReference type="EMBL" id="JAAZAL010000082">
    <property type="protein sequence ID" value="NLE31064.1"/>
    <property type="molecule type" value="Genomic_DNA"/>
</dbReference>